<comment type="caution">
    <text evidence="2">The sequence shown here is derived from an EMBL/GenBank/DDBJ whole genome shotgun (WGS) entry which is preliminary data.</text>
</comment>
<organism evidence="2 3">
    <name type="scientific">Cloacibacterium normanense</name>
    <dbReference type="NCBI Taxonomy" id="237258"/>
    <lineage>
        <taxon>Bacteria</taxon>
        <taxon>Pseudomonadati</taxon>
        <taxon>Bacteroidota</taxon>
        <taxon>Flavobacteriia</taxon>
        <taxon>Flavobacteriales</taxon>
        <taxon>Weeksellaceae</taxon>
    </lineage>
</organism>
<keyword evidence="1" id="KW-0732">Signal</keyword>
<dbReference type="EMBL" id="PTPZ01000001">
    <property type="protein sequence ID" value="PPZ92508.1"/>
    <property type="molecule type" value="Genomic_DNA"/>
</dbReference>
<feature type="signal peptide" evidence="1">
    <location>
        <begin position="1"/>
        <end position="22"/>
    </location>
</feature>
<name>A0A2S7I7F3_9FLAO</name>
<evidence type="ECO:0000256" key="1">
    <source>
        <dbReference type="SAM" id="SignalP"/>
    </source>
</evidence>
<accession>A0A2S7I7F3</accession>
<dbReference type="AlphaFoldDB" id="A0A2S7I7F3"/>
<reference evidence="2 3" key="1">
    <citation type="submission" date="2018-02" db="EMBL/GenBank/DDBJ databases">
        <title>Draft genome sequence of bacterial isolates from marine environment.</title>
        <authorList>
            <person name="Singh S.K."/>
            <person name="Hill R."/>
            <person name="Major S."/>
            <person name="Cai H."/>
            <person name="Li Y."/>
        </authorList>
    </citation>
    <scope>NUCLEOTIDE SEQUENCE [LARGE SCALE GENOMIC DNA]</scope>
    <source>
        <strain evidence="2 3">IMET F</strain>
    </source>
</reference>
<sequence length="144" mass="16042">MKSKKNYSLLLAFFVISFNLFKSQTTSDFFISDAKNEKEVLINCNYPLINGNCVALSANYPSFKQTDNYSVSSINYTPYSVVNKTILAGDLDDSFSGIIDLPFKFCFYGQTYTQLVIGSNGMISFDTYQAYQANGANFSAPLPN</sequence>
<evidence type="ECO:0000313" key="2">
    <source>
        <dbReference type="EMBL" id="PPZ92508.1"/>
    </source>
</evidence>
<gene>
    <name evidence="2" type="ORF">C3729_00365</name>
</gene>
<evidence type="ECO:0000313" key="3">
    <source>
        <dbReference type="Proteomes" id="UP000238565"/>
    </source>
</evidence>
<feature type="chain" id="PRO_5015577797" evidence="1">
    <location>
        <begin position="23"/>
        <end position="144"/>
    </location>
</feature>
<proteinExistence type="predicted"/>
<protein>
    <submittedName>
        <fullName evidence="2">Uncharacterized protein</fullName>
    </submittedName>
</protein>
<dbReference type="RefSeq" id="WP_104792327.1">
    <property type="nucleotide sequence ID" value="NZ_PTPZ01000001.1"/>
</dbReference>
<dbReference type="Proteomes" id="UP000238565">
    <property type="component" value="Unassembled WGS sequence"/>
</dbReference>